<comment type="catalytic activity">
    <reaction evidence="4">
        <text>L-alanine = D-alanine</text>
        <dbReference type="Rhea" id="RHEA:20249"/>
        <dbReference type="ChEBI" id="CHEBI:57416"/>
        <dbReference type="ChEBI" id="CHEBI:57972"/>
        <dbReference type="EC" id="5.1.1.1"/>
    </reaction>
</comment>
<comment type="function">
    <text evidence="4">Catalyzes the interconversion of L-alanine and D-alanine. May also act on other amino acids.</text>
</comment>
<comment type="pathway">
    <text evidence="4">Amino-acid biosynthesis; D-alanine biosynthesis; D-alanine from L-alanine: step 1/1.</text>
</comment>
<dbReference type="InterPro" id="IPR011079">
    <property type="entry name" value="Ala_racemase_C"/>
</dbReference>
<dbReference type="GO" id="GO:0030632">
    <property type="term" value="P:D-alanine biosynthetic process"/>
    <property type="evidence" value="ECO:0007669"/>
    <property type="project" value="UniProtKB-UniRule"/>
</dbReference>
<reference evidence="8 9" key="2">
    <citation type="submission" date="2020-02" db="EMBL/GenBank/DDBJ databases">
        <title>Candidatus Galacturonibacter soehngenii shows hetero-acetogenic catabolism of galacturonic acid but lacks a canonical carbon monoxide dehydrogenase/acetyl-CoA synthase complex.</title>
        <authorList>
            <person name="Diender M."/>
            <person name="Stouten G.R."/>
            <person name="Petersen J.F."/>
            <person name="Nielsen P.H."/>
            <person name="Dueholm M.S."/>
            <person name="Pronk J.T."/>
            <person name="Van Loosdrecht M.C.M."/>
        </authorList>
    </citation>
    <scope>NUCLEOTIDE SEQUENCE [LARGE SCALE GENOMIC DNA]</scope>
    <source>
        <strain evidence="8">GalUA</strain>
    </source>
</reference>
<keyword evidence="2 4" id="KW-0663">Pyridoxal phosphate</keyword>
<name>A0A7V7QN39_9FIRM</name>
<proteinExistence type="inferred from homology"/>
<feature type="modified residue" description="N6-(pyridoxal phosphate)lysine" evidence="4 5">
    <location>
        <position position="38"/>
    </location>
</feature>
<dbReference type="GO" id="GO:0005829">
    <property type="term" value="C:cytosol"/>
    <property type="evidence" value="ECO:0007669"/>
    <property type="project" value="TreeGrafter"/>
</dbReference>
<dbReference type="PROSITE" id="PS00395">
    <property type="entry name" value="ALANINE_RACEMASE"/>
    <property type="match status" value="1"/>
</dbReference>
<evidence type="ECO:0000256" key="2">
    <source>
        <dbReference type="ARBA" id="ARBA00022898"/>
    </source>
</evidence>
<feature type="active site" description="Proton acceptor; specific for D-alanine" evidence="4">
    <location>
        <position position="38"/>
    </location>
</feature>
<organism evidence="8 9">
    <name type="scientific">Candidatus Galacturonatibacter soehngenii</name>
    <dbReference type="NCBI Taxonomy" id="2307010"/>
    <lineage>
        <taxon>Bacteria</taxon>
        <taxon>Bacillati</taxon>
        <taxon>Bacillota</taxon>
        <taxon>Clostridia</taxon>
        <taxon>Lachnospirales</taxon>
        <taxon>Lachnospiraceae</taxon>
        <taxon>Candidatus Galacturonatibacter</taxon>
    </lineage>
</organism>
<feature type="domain" description="Alanine racemase C-terminal" evidence="7">
    <location>
        <begin position="244"/>
        <end position="372"/>
    </location>
</feature>
<feature type="binding site" evidence="4 6">
    <location>
        <position position="132"/>
    </location>
    <ligand>
        <name>substrate</name>
    </ligand>
</feature>
<evidence type="ECO:0000256" key="5">
    <source>
        <dbReference type="PIRSR" id="PIRSR600821-50"/>
    </source>
</evidence>
<sequence>MYLESRAWVEVNLCNLQNNVKAFQSVLPKECKIMAAVKANAYGHGAILVATHLQEYGVTHFCVASVQEGIDLRKAGIKGDILILSYTPKDQLDLLIEYDLIQTIVDMEYAFMLREFQKNLRVHVGIDTGMHRLGERAERIEEIAKIWEFKNLHIEGIFSHLCVADSLESEDVHYTKEQIKKFNQAIETLKAKGKSSFATHLQGSYGVLNYPECQYDYARLGISLYGALSSSKDQTKVNLDLKPVLTLKSRISCIKHLKVGEKVGYGLAFQAIEESDIAVVSIGYADGIPRNLSERGYVLCHGKKAPIVGRICMDQLFIDVTKIPESKTNDEVVMIGSQEKENISAEMVADCVGTISNEILSRLGNRLERIVTTPILFQSDPCK</sequence>
<evidence type="ECO:0000256" key="1">
    <source>
        <dbReference type="ARBA" id="ARBA00001933"/>
    </source>
</evidence>
<dbReference type="GO" id="GO:0008784">
    <property type="term" value="F:alanine racemase activity"/>
    <property type="evidence" value="ECO:0007669"/>
    <property type="project" value="UniProtKB-UniRule"/>
</dbReference>
<dbReference type="PANTHER" id="PTHR30511">
    <property type="entry name" value="ALANINE RACEMASE"/>
    <property type="match status" value="1"/>
</dbReference>
<evidence type="ECO:0000256" key="6">
    <source>
        <dbReference type="PIRSR" id="PIRSR600821-52"/>
    </source>
</evidence>
<dbReference type="NCBIfam" id="NF033131">
    <property type="entry name" value="vanT-G-Cterm"/>
    <property type="match status" value="1"/>
</dbReference>
<dbReference type="InterPro" id="IPR001608">
    <property type="entry name" value="Ala_racemase_N"/>
</dbReference>
<dbReference type="FunFam" id="3.20.20.10:FF:000002">
    <property type="entry name" value="Alanine racemase"/>
    <property type="match status" value="1"/>
</dbReference>
<dbReference type="InterPro" id="IPR020622">
    <property type="entry name" value="Ala_racemase_pyridoxalP-BS"/>
</dbReference>
<evidence type="ECO:0000256" key="3">
    <source>
        <dbReference type="ARBA" id="ARBA00023235"/>
    </source>
</evidence>
<evidence type="ECO:0000259" key="7">
    <source>
        <dbReference type="SMART" id="SM01005"/>
    </source>
</evidence>
<evidence type="ECO:0000313" key="8">
    <source>
        <dbReference type="EMBL" id="KAB1440215.1"/>
    </source>
</evidence>
<dbReference type="EMBL" id="WAGX01000004">
    <property type="protein sequence ID" value="KAB1440215.1"/>
    <property type="molecule type" value="Genomic_DNA"/>
</dbReference>
<dbReference type="HAMAP" id="MF_01201">
    <property type="entry name" value="Ala_racemase"/>
    <property type="match status" value="1"/>
</dbReference>
<keyword evidence="3 4" id="KW-0413">Isomerase</keyword>
<dbReference type="Pfam" id="PF00842">
    <property type="entry name" value="Ala_racemase_C"/>
    <property type="match status" value="1"/>
</dbReference>
<dbReference type="InterPro" id="IPR009006">
    <property type="entry name" value="Ala_racemase/Decarboxylase_C"/>
</dbReference>
<dbReference type="Gene3D" id="2.40.37.10">
    <property type="entry name" value="Lyase, Ornithine Decarboxylase, Chain A, domain 1"/>
    <property type="match status" value="1"/>
</dbReference>
<comment type="similarity">
    <text evidence="4">Belongs to the alanine racemase family.</text>
</comment>
<dbReference type="PRINTS" id="PR00992">
    <property type="entry name" value="ALARACEMASE"/>
</dbReference>
<dbReference type="NCBIfam" id="TIGR00492">
    <property type="entry name" value="alr"/>
    <property type="match status" value="1"/>
</dbReference>
<protein>
    <recommendedName>
        <fullName evidence="4">Alanine racemase</fullName>
        <ecNumber evidence="4">5.1.1.1</ecNumber>
    </recommendedName>
</protein>
<gene>
    <name evidence="8" type="primary">vanT</name>
    <name evidence="8" type="ORF">F7O84_05065</name>
</gene>
<evidence type="ECO:0000256" key="4">
    <source>
        <dbReference type="HAMAP-Rule" id="MF_01201"/>
    </source>
</evidence>
<comment type="caution">
    <text evidence="8">The sequence shown here is derived from an EMBL/GenBank/DDBJ whole genome shotgun (WGS) entry which is preliminary data.</text>
</comment>
<dbReference type="InterPro" id="IPR029066">
    <property type="entry name" value="PLP-binding_barrel"/>
</dbReference>
<dbReference type="Proteomes" id="UP000461768">
    <property type="component" value="Unassembled WGS sequence"/>
</dbReference>
<dbReference type="AlphaFoldDB" id="A0A7V7QN39"/>
<dbReference type="Pfam" id="PF01168">
    <property type="entry name" value="Ala_racemase_N"/>
    <property type="match status" value="1"/>
</dbReference>
<dbReference type="SUPFAM" id="SSF50621">
    <property type="entry name" value="Alanine racemase C-terminal domain-like"/>
    <property type="match status" value="1"/>
</dbReference>
<reference evidence="8 9" key="1">
    <citation type="submission" date="2019-09" db="EMBL/GenBank/DDBJ databases">
        <authorList>
            <person name="Valk L.C."/>
        </authorList>
    </citation>
    <scope>NUCLEOTIDE SEQUENCE [LARGE SCALE GENOMIC DNA]</scope>
    <source>
        <strain evidence="8">GalUA</strain>
    </source>
</reference>
<dbReference type="PANTHER" id="PTHR30511:SF0">
    <property type="entry name" value="ALANINE RACEMASE, CATABOLIC-RELATED"/>
    <property type="match status" value="1"/>
</dbReference>
<evidence type="ECO:0000313" key="9">
    <source>
        <dbReference type="Proteomes" id="UP000461768"/>
    </source>
</evidence>
<accession>A0A7V7QN39</accession>
<dbReference type="SUPFAM" id="SSF51419">
    <property type="entry name" value="PLP-binding barrel"/>
    <property type="match status" value="1"/>
</dbReference>
<dbReference type="GO" id="GO:0030170">
    <property type="term" value="F:pyridoxal phosphate binding"/>
    <property type="evidence" value="ECO:0007669"/>
    <property type="project" value="UniProtKB-UniRule"/>
</dbReference>
<keyword evidence="9" id="KW-1185">Reference proteome</keyword>
<dbReference type="Gene3D" id="3.20.20.10">
    <property type="entry name" value="Alanine racemase"/>
    <property type="match status" value="1"/>
</dbReference>
<dbReference type="OrthoDB" id="9813814at2"/>
<dbReference type="EC" id="5.1.1.1" evidence="4"/>
<feature type="active site" description="Proton acceptor; specific for L-alanine" evidence="4">
    <location>
        <position position="265"/>
    </location>
</feature>
<dbReference type="SMART" id="SM01005">
    <property type="entry name" value="Ala_racemase_C"/>
    <property type="match status" value="1"/>
</dbReference>
<comment type="cofactor">
    <cofactor evidence="1 4 5">
        <name>pyridoxal 5'-phosphate</name>
        <dbReference type="ChEBI" id="CHEBI:597326"/>
    </cofactor>
</comment>
<dbReference type="InterPro" id="IPR000821">
    <property type="entry name" value="Ala_racemase"/>
</dbReference>
<feature type="binding site" evidence="4 6">
    <location>
        <position position="313"/>
    </location>
    <ligand>
        <name>substrate</name>
    </ligand>
</feature>
<dbReference type="UniPathway" id="UPA00042">
    <property type="reaction ID" value="UER00497"/>
</dbReference>